<dbReference type="PANTHER" id="PTHR46615:SF1">
    <property type="entry name" value="ARYLSULFATASE K"/>
    <property type="match status" value="1"/>
</dbReference>
<evidence type="ECO:0000313" key="1">
    <source>
        <dbReference type="EMBL" id="AIF22057.1"/>
    </source>
</evidence>
<dbReference type="AlphaFoldDB" id="A0A075I5L6"/>
<reference evidence="1" key="1">
    <citation type="journal article" date="2014" name="Genome Biol. Evol.">
        <title>Pangenome evidence for extensive interdomain horizontal transfer affecting lineage core and shell genes in uncultured planktonic thaumarchaeota and euryarchaeota.</title>
        <authorList>
            <person name="Deschamps P."/>
            <person name="Zivanovic Y."/>
            <person name="Moreira D."/>
            <person name="Rodriguez-Valera F."/>
            <person name="Lopez-Garcia P."/>
        </authorList>
    </citation>
    <scope>NUCLEOTIDE SEQUENCE</scope>
</reference>
<dbReference type="Gene3D" id="3.40.720.10">
    <property type="entry name" value="Alkaline Phosphatase, subunit A"/>
    <property type="match status" value="1"/>
</dbReference>
<dbReference type="EMBL" id="KF901203">
    <property type="protein sequence ID" value="AIF22057.1"/>
    <property type="molecule type" value="Genomic_DNA"/>
</dbReference>
<dbReference type="GO" id="GO:0015024">
    <property type="term" value="F:glucuronate-2-sulfatase activity"/>
    <property type="evidence" value="ECO:0007669"/>
    <property type="project" value="TreeGrafter"/>
</dbReference>
<name>A0A075I5L6_9ARCH</name>
<protein>
    <submittedName>
        <fullName evidence="1">Sulfatase</fullName>
    </submittedName>
</protein>
<proteinExistence type="predicted"/>
<accession>A0A075I5L6</accession>
<dbReference type="GO" id="GO:0004065">
    <property type="term" value="F:arylsulfatase activity"/>
    <property type="evidence" value="ECO:0007669"/>
    <property type="project" value="TreeGrafter"/>
</dbReference>
<sequence>MIEPWFYYVHISDLHPFREGVYEEVVQTVDTWLDKILKNVNSSETLTILTADHGERIPFDGIRDVDFEPEFNSLVKFGKTNLPKFSHKTGGRLLNKVRKSISNYKKENANKILSSYEKRSREPNHKLSLYDEILRIPLIFSGYRLPPKIIDKQVCLIDTFPTICDLCKLNNDVKTDGRSLVPAMEEKILRKNQFIFILFHMSKSHHMIELV</sequence>
<organism evidence="1">
    <name type="scientific">uncultured marine thaumarchaeote SAT1000_07_E05</name>
    <dbReference type="NCBI Taxonomy" id="1456364"/>
    <lineage>
        <taxon>Archaea</taxon>
        <taxon>Nitrososphaerota</taxon>
        <taxon>environmental samples</taxon>
    </lineage>
</organism>
<dbReference type="InterPro" id="IPR017850">
    <property type="entry name" value="Alkaline_phosphatase_core_sf"/>
</dbReference>
<dbReference type="SUPFAM" id="SSF53649">
    <property type="entry name" value="Alkaline phosphatase-like"/>
    <property type="match status" value="1"/>
</dbReference>
<dbReference type="InterPro" id="IPR051849">
    <property type="entry name" value="GAG-degrading_sulfatase"/>
</dbReference>
<dbReference type="PANTHER" id="PTHR46615">
    <property type="entry name" value="ARYLSULFATASE K"/>
    <property type="match status" value="1"/>
</dbReference>